<dbReference type="Proteomes" id="UP000613208">
    <property type="component" value="Unassembled WGS sequence"/>
</dbReference>
<dbReference type="InterPro" id="IPR036196">
    <property type="entry name" value="Ptyr_pPase_sf"/>
</dbReference>
<dbReference type="GO" id="GO:0009052">
    <property type="term" value="P:pentose-phosphate shunt, non-oxidative branch"/>
    <property type="evidence" value="ECO:0007669"/>
    <property type="project" value="TreeGrafter"/>
</dbReference>
<dbReference type="GO" id="GO:0004751">
    <property type="term" value="F:ribose-5-phosphate isomerase activity"/>
    <property type="evidence" value="ECO:0007669"/>
    <property type="project" value="TreeGrafter"/>
</dbReference>
<evidence type="ECO:0000313" key="8">
    <source>
        <dbReference type="Proteomes" id="UP000613208"/>
    </source>
</evidence>
<comment type="caution">
    <text evidence="7">The sequence shown here is derived from an EMBL/GenBank/DDBJ whole genome shotgun (WGS) entry which is preliminary data.</text>
</comment>
<dbReference type="InterPro" id="IPR023485">
    <property type="entry name" value="Ptyr_pPase"/>
</dbReference>
<dbReference type="EMBL" id="BLYI01000075">
    <property type="protein sequence ID" value="GFO86783.1"/>
    <property type="molecule type" value="Genomic_DNA"/>
</dbReference>
<dbReference type="SMART" id="SM00226">
    <property type="entry name" value="LMWPc"/>
    <property type="match status" value="1"/>
</dbReference>
<evidence type="ECO:0000256" key="3">
    <source>
        <dbReference type="ARBA" id="ARBA00022801"/>
    </source>
</evidence>
<dbReference type="Pfam" id="PF02502">
    <property type="entry name" value="LacAB_rpiB"/>
    <property type="match status" value="1"/>
</dbReference>
<dbReference type="NCBIfam" id="NF004051">
    <property type="entry name" value="PRK05571.1"/>
    <property type="match status" value="1"/>
</dbReference>
<dbReference type="SUPFAM" id="SSF52788">
    <property type="entry name" value="Phosphotyrosine protein phosphatases I"/>
    <property type="match status" value="1"/>
</dbReference>
<dbReference type="GO" id="GO:0019316">
    <property type="term" value="P:D-allose catabolic process"/>
    <property type="evidence" value="ECO:0007669"/>
    <property type="project" value="TreeGrafter"/>
</dbReference>
<keyword evidence="3" id="KW-0378">Hydrolase</keyword>
<dbReference type="InterPro" id="IPR036569">
    <property type="entry name" value="RpiB_LacA_LacB_sf"/>
</dbReference>
<evidence type="ECO:0000256" key="1">
    <source>
        <dbReference type="ARBA" id="ARBA00008754"/>
    </source>
</evidence>
<name>A0A916VEU1_9FIRM</name>
<dbReference type="Pfam" id="PF01451">
    <property type="entry name" value="LMWPc"/>
    <property type="match status" value="1"/>
</dbReference>
<organism evidence="7 8">
    <name type="scientific">Anaerostipes butyraticus</name>
    <dbReference type="NCBI Taxonomy" id="645466"/>
    <lineage>
        <taxon>Bacteria</taxon>
        <taxon>Bacillati</taxon>
        <taxon>Bacillota</taxon>
        <taxon>Clostridia</taxon>
        <taxon>Lachnospirales</taxon>
        <taxon>Lachnospiraceae</taxon>
        <taxon>Anaerostipes</taxon>
    </lineage>
</organism>
<gene>
    <name evidence="7" type="ORF">ANBU17_31300</name>
</gene>
<feature type="domain" description="Phosphotyrosine protein phosphatase I" evidence="6">
    <location>
        <begin position="2"/>
        <end position="145"/>
    </location>
</feature>
<dbReference type="RefSeq" id="WP_274954722.1">
    <property type="nucleotide sequence ID" value="NZ_BLYI01000075.1"/>
</dbReference>
<evidence type="ECO:0000256" key="2">
    <source>
        <dbReference type="ARBA" id="ARBA00011063"/>
    </source>
</evidence>
<proteinExistence type="inferred from homology"/>
<dbReference type="InterPro" id="IPR017867">
    <property type="entry name" value="Tyr_phospatase_low_mol_wt"/>
</dbReference>
<dbReference type="InterPro" id="IPR004785">
    <property type="entry name" value="RpiB"/>
</dbReference>
<evidence type="ECO:0000256" key="4">
    <source>
        <dbReference type="ARBA" id="ARBA00023235"/>
    </source>
</evidence>
<evidence type="ECO:0000256" key="5">
    <source>
        <dbReference type="PIRSR" id="PIRSR617867-1"/>
    </source>
</evidence>
<dbReference type="PANTHER" id="PTHR30345:SF0">
    <property type="entry name" value="DNA DAMAGE-REPAIR_TOLERATION PROTEIN DRT102"/>
    <property type="match status" value="1"/>
</dbReference>
<comment type="similarity">
    <text evidence="1">Belongs to the LacAB/RpiB family.</text>
</comment>
<feature type="active site" description="Proton donor" evidence="5">
    <location>
        <position position="119"/>
    </location>
</feature>
<feature type="active site" evidence="5">
    <location>
        <position position="14"/>
    </location>
</feature>
<dbReference type="PANTHER" id="PTHR30345">
    <property type="entry name" value="RIBOSE-5-PHOSPHATE ISOMERASE B"/>
    <property type="match status" value="1"/>
</dbReference>
<keyword evidence="4" id="KW-0413">Isomerase</keyword>
<accession>A0A916VEU1</accession>
<evidence type="ECO:0000313" key="7">
    <source>
        <dbReference type="EMBL" id="GFO86783.1"/>
    </source>
</evidence>
<dbReference type="Gene3D" id="3.40.1400.10">
    <property type="entry name" value="Sugar-phosphate isomerase, RpiB/LacA/LacB"/>
    <property type="match status" value="1"/>
</dbReference>
<dbReference type="AlphaFoldDB" id="A0A916VEU1"/>
<comment type="similarity">
    <text evidence="2">Belongs to the low molecular weight phosphotyrosine protein phosphatase family.</text>
</comment>
<sequence length="293" mass="32792">MKKIIMVSTNNTCRSFIAESVLRQYLKEAHQEDIEVISRGLVVLFPEPVHPKAADMVRNSGIEILDFQSHQLLQEEVETSDLILTMTEEQKEKVLEEYHGYKEVATINEYARIAGAVIDPYGMGDDDYERCFIQITRLIQKIWQERLGGNEMIGIGSDHGGFALKKAVIKHLEEKGYAVKDYGCYSEESCDYPIYAKAVAQGIKKGEVKQGILICGTGIGISITANKIPGIRAALCSDTFSARATREHNDANILAMGARVIGEGLAMDIVDTFLETKFSNDERHIRRINMIED</sequence>
<dbReference type="NCBIfam" id="TIGR00689">
    <property type="entry name" value="rpiB_lacA_lacB"/>
    <property type="match status" value="1"/>
</dbReference>
<dbReference type="SUPFAM" id="SSF89623">
    <property type="entry name" value="Ribose/Galactose isomerase RpiB/AlsB"/>
    <property type="match status" value="1"/>
</dbReference>
<protein>
    <recommendedName>
        <fullName evidence="6">Phosphotyrosine protein phosphatase I domain-containing protein</fullName>
    </recommendedName>
</protein>
<dbReference type="GO" id="GO:0004725">
    <property type="term" value="F:protein tyrosine phosphatase activity"/>
    <property type="evidence" value="ECO:0007669"/>
    <property type="project" value="InterPro"/>
</dbReference>
<evidence type="ECO:0000259" key="6">
    <source>
        <dbReference type="SMART" id="SM00226"/>
    </source>
</evidence>
<keyword evidence="8" id="KW-1185">Reference proteome</keyword>
<dbReference type="InterPro" id="IPR003500">
    <property type="entry name" value="RpiB_LacA_LacB"/>
</dbReference>
<dbReference type="Gene3D" id="3.40.50.2300">
    <property type="match status" value="1"/>
</dbReference>
<reference evidence="7" key="1">
    <citation type="submission" date="2020-06" db="EMBL/GenBank/DDBJ databases">
        <title>Characterization of fructooligosaccharide metabolism and fructooligosaccharide-degrading enzymes in human commensal butyrate producers.</title>
        <authorList>
            <person name="Tanno H."/>
            <person name="Fujii T."/>
            <person name="Hirano K."/>
            <person name="Maeno S."/>
            <person name="Tonozuka T."/>
            <person name="Sakamoto M."/>
            <person name="Ohkuma M."/>
            <person name="Tochio T."/>
            <person name="Endo A."/>
        </authorList>
    </citation>
    <scope>NUCLEOTIDE SEQUENCE</scope>
    <source>
        <strain evidence="7">JCM 17466</strain>
    </source>
</reference>
<dbReference type="PRINTS" id="PR00719">
    <property type="entry name" value="LMWPTPASE"/>
</dbReference>
<dbReference type="NCBIfam" id="TIGR01120">
    <property type="entry name" value="rpiB"/>
    <property type="match status" value="1"/>
</dbReference>